<dbReference type="Proteomes" id="UP001454036">
    <property type="component" value="Unassembled WGS sequence"/>
</dbReference>
<accession>A0AAV3QTL1</accession>
<reference evidence="1 2" key="1">
    <citation type="submission" date="2024-01" db="EMBL/GenBank/DDBJ databases">
        <title>The complete chloroplast genome sequence of Lithospermum erythrorhizon: insights into the phylogenetic relationship among Boraginaceae species and the maternal lineages of purple gromwells.</title>
        <authorList>
            <person name="Okada T."/>
            <person name="Watanabe K."/>
        </authorList>
    </citation>
    <scope>NUCLEOTIDE SEQUENCE [LARGE SCALE GENOMIC DNA]</scope>
</reference>
<organism evidence="1 2">
    <name type="scientific">Lithospermum erythrorhizon</name>
    <name type="common">Purple gromwell</name>
    <name type="synonym">Lithospermum officinale var. erythrorhizon</name>
    <dbReference type="NCBI Taxonomy" id="34254"/>
    <lineage>
        <taxon>Eukaryota</taxon>
        <taxon>Viridiplantae</taxon>
        <taxon>Streptophyta</taxon>
        <taxon>Embryophyta</taxon>
        <taxon>Tracheophyta</taxon>
        <taxon>Spermatophyta</taxon>
        <taxon>Magnoliopsida</taxon>
        <taxon>eudicotyledons</taxon>
        <taxon>Gunneridae</taxon>
        <taxon>Pentapetalae</taxon>
        <taxon>asterids</taxon>
        <taxon>lamiids</taxon>
        <taxon>Boraginales</taxon>
        <taxon>Boraginaceae</taxon>
        <taxon>Boraginoideae</taxon>
        <taxon>Lithospermeae</taxon>
        <taxon>Lithospermum</taxon>
    </lineage>
</organism>
<protein>
    <submittedName>
        <fullName evidence="1">Uncharacterized protein</fullName>
    </submittedName>
</protein>
<dbReference type="EMBL" id="BAABME010005890">
    <property type="protein sequence ID" value="GAA0166890.1"/>
    <property type="molecule type" value="Genomic_DNA"/>
</dbReference>
<keyword evidence="2" id="KW-1185">Reference proteome</keyword>
<comment type="caution">
    <text evidence="1">The sequence shown here is derived from an EMBL/GenBank/DDBJ whole genome shotgun (WGS) entry which is preliminary data.</text>
</comment>
<name>A0AAV3QTL1_LITER</name>
<dbReference type="AlphaFoldDB" id="A0AAV3QTL1"/>
<proteinExistence type="predicted"/>
<evidence type="ECO:0000313" key="2">
    <source>
        <dbReference type="Proteomes" id="UP001454036"/>
    </source>
</evidence>
<gene>
    <name evidence="1" type="ORF">LIER_21949</name>
</gene>
<sequence length="121" mass="13776">MEEMDKRVITSLHAHEEMSKKEACRDIQGPEKYDRVWCAPKGFAPSQLQSIGLLQLVELSEISTSLLEYTSEIVRKEFDENYRARVRAEMAEYFEGLLTSLSMQISLNDLAHGLSPLIAVL</sequence>
<evidence type="ECO:0000313" key="1">
    <source>
        <dbReference type="EMBL" id="GAA0166890.1"/>
    </source>
</evidence>